<gene>
    <name evidence="1" type="ORF">C9I99_19410</name>
</gene>
<dbReference type="AlphaFoldDB" id="A0A2T3IUD0"/>
<protein>
    <submittedName>
        <fullName evidence="1">Uncharacterized protein</fullName>
    </submittedName>
</protein>
<sequence length="79" mass="8589">MSDCKSGRIAGGYGVEAGFYCDLPLNSNANPVNRGKYSLFAGVNRQEKRERDKLEERLSTAKEKGGTKMLSATILNTAC</sequence>
<proteinExistence type="predicted"/>
<evidence type="ECO:0000313" key="1">
    <source>
        <dbReference type="EMBL" id="PSU31988.1"/>
    </source>
</evidence>
<comment type="caution">
    <text evidence="1">The sequence shown here is derived from an EMBL/GenBank/DDBJ whole genome shotgun (WGS) entry which is preliminary data.</text>
</comment>
<keyword evidence="2" id="KW-1185">Reference proteome</keyword>
<dbReference type="EMBL" id="PYMH01000011">
    <property type="protein sequence ID" value="PSU31988.1"/>
    <property type="molecule type" value="Genomic_DNA"/>
</dbReference>
<reference evidence="1 2" key="1">
    <citation type="submission" date="2018-03" db="EMBL/GenBank/DDBJ databases">
        <title>Whole genome sequencing of Histamine producing bacteria.</title>
        <authorList>
            <person name="Butler K."/>
        </authorList>
    </citation>
    <scope>NUCLEOTIDE SEQUENCE [LARGE SCALE GENOMIC DNA]</scope>
    <source>
        <strain evidence="1 2">JCM 13586</strain>
    </source>
</reference>
<organism evidence="1 2">
    <name type="scientific">Photobacterium lutimaris</name>
    <dbReference type="NCBI Taxonomy" id="388278"/>
    <lineage>
        <taxon>Bacteria</taxon>
        <taxon>Pseudomonadati</taxon>
        <taxon>Pseudomonadota</taxon>
        <taxon>Gammaproteobacteria</taxon>
        <taxon>Vibrionales</taxon>
        <taxon>Vibrionaceae</taxon>
        <taxon>Photobacterium</taxon>
    </lineage>
</organism>
<evidence type="ECO:0000313" key="2">
    <source>
        <dbReference type="Proteomes" id="UP000241222"/>
    </source>
</evidence>
<accession>A0A2T3IUD0</accession>
<name>A0A2T3IUD0_9GAMM</name>
<dbReference type="Proteomes" id="UP000241222">
    <property type="component" value="Unassembled WGS sequence"/>
</dbReference>